<gene>
    <name evidence="2" type="ORF">ACFSJU_07400</name>
</gene>
<protein>
    <submittedName>
        <fullName evidence="2">Sugar phosphate isomerase/epimerase family protein</fullName>
    </submittedName>
</protein>
<proteinExistence type="predicted"/>
<dbReference type="Proteomes" id="UP001597387">
    <property type="component" value="Unassembled WGS sequence"/>
</dbReference>
<name>A0ABW4ZJI6_9SPHI</name>
<sequence length="293" mass="33346">MTKRRAFLKQAGVLSASALLLKPDMLFARPSSLKIGFQLFNLREYIGKDVKEVIGKIAKAGYQEIETFGYDTKQHDFWRLSSKALKAILCDNGLKSPSGHYDMNQYFNDGKDDSIKAYIEAAHGLGQNYIVVPSTNEKFRKTSDDFKSLAGKINKIAEMCKASGLKLAYHNHDFEFVPINGTVLYDVLLKETDPALVQFEMDLYWVVRAGHDPVKLFEAHPGRFALWHVKDMDKAKPERNTEIGSGSINFKRIFQHQKLSGVKHIFMEQESFSMDAYQSITQSSKYIKNTLLK</sequence>
<dbReference type="PANTHER" id="PTHR12110:SF41">
    <property type="entry name" value="INOSOSE DEHYDRATASE"/>
    <property type="match status" value="1"/>
</dbReference>
<evidence type="ECO:0000259" key="1">
    <source>
        <dbReference type="Pfam" id="PF01261"/>
    </source>
</evidence>
<accession>A0ABW4ZJI6</accession>
<dbReference type="GO" id="GO:0016853">
    <property type="term" value="F:isomerase activity"/>
    <property type="evidence" value="ECO:0007669"/>
    <property type="project" value="UniProtKB-KW"/>
</dbReference>
<reference evidence="3" key="1">
    <citation type="journal article" date="2019" name="Int. J. Syst. Evol. Microbiol.">
        <title>The Global Catalogue of Microorganisms (GCM) 10K type strain sequencing project: providing services to taxonomists for standard genome sequencing and annotation.</title>
        <authorList>
            <consortium name="The Broad Institute Genomics Platform"/>
            <consortium name="The Broad Institute Genome Sequencing Center for Infectious Disease"/>
            <person name="Wu L."/>
            <person name="Ma J."/>
        </authorList>
    </citation>
    <scope>NUCLEOTIDE SEQUENCE [LARGE SCALE GENOMIC DNA]</scope>
    <source>
        <strain evidence="3">KCTC 42217</strain>
    </source>
</reference>
<keyword evidence="2" id="KW-0413">Isomerase</keyword>
<evidence type="ECO:0000313" key="2">
    <source>
        <dbReference type="EMBL" id="MFD2162213.1"/>
    </source>
</evidence>
<dbReference type="PANTHER" id="PTHR12110">
    <property type="entry name" value="HYDROXYPYRUVATE ISOMERASE"/>
    <property type="match status" value="1"/>
</dbReference>
<dbReference type="InterPro" id="IPR013022">
    <property type="entry name" value="Xyl_isomerase-like_TIM-brl"/>
</dbReference>
<dbReference type="RefSeq" id="WP_255897722.1">
    <property type="nucleotide sequence ID" value="NZ_JAFMZO010000001.1"/>
</dbReference>
<keyword evidence="3" id="KW-1185">Reference proteome</keyword>
<dbReference type="InterPro" id="IPR036237">
    <property type="entry name" value="Xyl_isomerase-like_sf"/>
</dbReference>
<comment type="caution">
    <text evidence="2">The sequence shown here is derived from an EMBL/GenBank/DDBJ whole genome shotgun (WGS) entry which is preliminary data.</text>
</comment>
<organism evidence="2 3">
    <name type="scientific">Paradesertivirga mongoliensis</name>
    <dbReference type="NCBI Taxonomy" id="2100740"/>
    <lineage>
        <taxon>Bacteria</taxon>
        <taxon>Pseudomonadati</taxon>
        <taxon>Bacteroidota</taxon>
        <taxon>Sphingobacteriia</taxon>
        <taxon>Sphingobacteriales</taxon>
        <taxon>Sphingobacteriaceae</taxon>
        <taxon>Paradesertivirga</taxon>
    </lineage>
</organism>
<dbReference type="Pfam" id="PF01261">
    <property type="entry name" value="AP_endonuc_2"/>
    <property type="match status" value="1"/>
</dbReference>
<dbReference type="InterPro" id="IPR006311">
    <property type="entry name" value="TAT_signal"/>
</dbReference>
<feature type="domain" description="Xylose isomerase-like TIM barrel" evidence="1">
    <location>
        <begin position="56"/>
        <end position="274"/>
    </location>
</feature>
<dbReference type="EMBL" id="JBHUHZ010000001">
    <property type="protein sequence ID" value="MFD2162213.1"/>
    <property type="molecule type" value="Genomic_DNA"/>
</dbReference>
<evidence type="ECO:0000313" key="3">
    <source>
        <dbReference type="Proteomes" id="UP001597387"/>
    </source>
</evidence>
<dbReference type="SUPFAM" id="SSF51658">
    <property type="entry name" value="Xylose isomerase-like"/>
    <property type="match status" value="1"/>
</dbReference>
<dbReference type="Gene3D" id="3.20.20.150">
    <property type="entry name" value="Divalent-metal-dependent TIM barrel enzymes"/>
    <property type="match status" value="1"/>
</dbReference>
<dbReference type="InterPro" id="IPR050312">
    <property type="entry name" value="IolE/XylAMocC-like"/>
</dbReference>
<dbReference type="PROSITE" id="PS51318">
    <property type="entry name" value="TAT"/>
    <property type="match status" value="1"/>
</dbReference>